<proteinExistence type="predicted"/>
<reference evidence="1" key="1">
    <citation type="submission" date="2020-08" db="EMBL/GenBank/DDBJ databases">
        <title>Genome public.</title>
        <authorList>
            <person name="Liu C."/>
            <person name="Sun Q."/>
        </authorList>
    </citation>
    <scope>NUCLEOTIDE SEQUENCE</scope>
    <source>
        <strain evidence="1">NSJ-33</strain>
    </source>
</reference>
<dbReference type="InterPro" id="IPR050490">
    <property type="entry name" value="Bact_solute-bd_prot1"/>
</dbReference>
<dbReference type="AlphaFoldDB" id="A0A926E4U8"/>
<dbReference type="InterPro" id="IPR006059">
    <property type="entry name" value="SBP"/>
</dbReference>
<dbReference type="SUPFAM" id="SSF63825">
    <property type="entry name" value="YWTD domain"/>
    <property type="match status" value="1"/>
</dbReference>
<evidence type="ECO:0000313" key="1">
    <source>
        <dbReference type="EMBL" id="MBC8559763.1"/>
    </source>
</evidence>
<comment type="caution">
    <text evidence="1">The sequence shown here is derived from an EMBL/GenBank/DDBJ whole genome shotgun (WGS) entry which is preliminary data.</text>
</comment>
<dbReference type="PROSITE" id="PS51257">
    <property type="entry name" value="PROKAR_LIPOPROTEIN"/>
    <property type="match status" value="1"/>
</dbReference>
<keyword evidence="2" id="KW-1185">Reference proteome</keyword>
<sequence length="756" mass="82115">MKQHLLKIISAGLSLCLLLSSCGGGSQKSDKPMGRYVEEQIHEFDDTGRMCGIKLKENGDISFYYSLYSMDGTPGHILSGVLSKGGSNIETAKVEWLSELAQDGNNVNDIAQGPDGAVYAIYQDAQNEPHLVKSTDGKTFNEILIPEWKQKGKSEGESGTPGSFTVTNGSVSLADEGEDGEISFAGSDSISPENLFVLENGDFLISYPYSGGEICRYSGADGGLLQKFAMGGRQVAVYQNTLITLNSDMSKIVEYDLESGNISHEYEYDGISWGTYLGIDKDGIFVADSSGLSRISNGGSIWERVIDGGLTSMNIPTMALWQMISDETGVYYGIFIDSGDDSKTQVMKYTYSADTPTSPDTELTIFGLKRNTTIRQAIGEFQRQNPNVRINYRVAMEDDSSVTVEDVIKALNTELLAGKAPDLLLLDGLPVESYIEKGVLADISGLVKDLTGSEGLYANLMRAFEREGKVYGVPSRFTIPVMVGDNSAMDSLQSLTDAANQAKPFDPDTVQTFRTPDSVAGESLLSEYYDYFVNDWLSGKNIDEAKLTSFLTDIQNLYQNAKASGGESGMSGAVMISSTTADGNGEIVPMGAMDVGQGKVKTDIEQINGLATLGFIFRNIQDVENVGIRSLFGKNEYTPQCSIGVVSSGKQQELAKEFVKTLLSARVQDQNLGDGLPVNEKSMQKGFDRFIKDMELEQGKDLGFMELCNNLTTPIAVDYVVKETVLALESDILKGTLAPQEAAKKIIENTEIYRSE</sequence>
<accession>A0A926E4U8</accession>
<protein>
    <submittedName>
        <fullName evidence="1">Carbohydrate ABC transporter substrate-binding protein</fullName>
    </submittedName>
</protein>
<dbReference type="PANTHER" id="PTHR43649:SF12">
    <property type="entry name" value="DIACETYLCHITOBIOSE BINDING PROTEIN DASA"/>
    <property type="match status" value="1"/>
</dbReference>
<dbReference type="EMBL" id="JACRSV010000002">
    <property type="protein sequence ID" value="MBC8559763.1"/>
    <property type="molecule type" value="Genomic_DNA"/>
</dbReference>
<gene>
    <name evidence="1" type="ORF">H8710_06730</name>
</gene>
<dbReference type="SUPFAM" id="SSF53850">
    <property type="entry name" value="Periplasmic binding protein-like II"/>
    <property type="match status" value="1"/>
</dbReference>
<evidence type="ECO:0000313" key="2">
    <source>
        <dbReference type="Proteomes" id="UP000610760"/>
    </source>
</evidence>
<dbReference type="Gene3D" id="3.40.190.10">
    <property type="entry name" value="Periplasmic binding protein-like II"/>
    <property type="match status" value="1"/>
</dbReference>
<dbReference type="Pfam" id="PF01547">
    <property type="entry name" value="SBP_bac_1"/>
    <property type="match status" value="1"/>
</dbReference>
<dbReference type="Proteomes" id="UP000610760">
    <property type="component" value="Unassembled WGS sequence"/>
</dbReference>
<dbReference type="PANTHER" id="PTHR43649">
    <property type="entry name" value="ARABINOSE-BINDING PROTEIN-RELATED"/>
    <property type="match status" value="1"/>
</dbReference>
<dbReference type="RefSeq" id="WP_249294750.1">
    <property type="nucleotide sequence ID" value="NZ_JACRSV010000002.1"/>
</dbReference>
<name>A0A926E4U8_9FIRM</name>
<organism evidence="1 2">
    <name type="scientific">Fumia xinanensis</name>
    <dbReference type="NCBI Taxonomy" id="2763659"/>
    <lineage>
        <taxon>Bacteria</taxon>
        <taxon>Bacillati</taxon>
        <taxon>Bacillota</taxon>
        <taxon>Clostridia</taxon>
        <taxon>Eubacteriales</taxon>
        <taxon>Oscillospiraceae</taxon>
        <taxon>Fumia</taxon>
    </lineage>
</organism>